<dbReference type="GO" id="GO:0004648">
    <property type="term" value="F:O-phospho-L-serine:2-oxoglutarate aminotransferase activity"/>
    <property type="evidence" value="ECO:0007669"/>
    <property type="project" value="UniProtKB-UniRule"/>
</dbReference>
<evidence type="ECO:0000256" key="8">
    <source>
        <dbReference type="ARBA" id="ARBA00023096"/>
    </source>
</evidence>
<evidence type="ECO:0000256" key="11">
    <source>
        <dbReference type="ARBA" id="ARBA00049007"/>
    </source>
</evidence>
<keyword evidence="6 12" id="KW-0808">Transferase</keyword>
<comment type="cofactor">
    <cofactor evidence="12">
        <name>pyridoxal 5'-phosphate</name>
        <dbReference type="ChEBI" id="CHEBI:597326"/>
    </cofactor>
    <text evidence="12">Binds 1 pyridoxal phosphate per subunit.</text>
</comment>
<evidence type="ECO:0000256" key="9">
    <source>
        <dbReference type="ARBA" id="ARBA00023299"/>
    </source>
</evidence>
<evidence type="ECO:0000256" key="4">
    <source>
        <dbReference type="ARBA" id="ARBA00022576"/>
    </source>
</evidence>
<dbReference type="InterPro" id="IPR020578">
    <property type="entry name" value="Aminotrans_V_PyrdxlP_BS"/>
</dbReference>
<dbReference type="InterPro" id="IPR015422">
    <property type="entry name" value="PyrdxlP-dep_Trfase_small"/>
</dbReference>
<accession>A0A6G5QPT0</accession>
<keyword evidence="12" id="KW-0963">Cytoplasm</keyword>
<feature type="modified residue" description="N6-(pyridoxal phosphate)lysine" evidence="12">
    <location>
        <position position="192"/>
    </location>
</feature>
<feature type="binding site" evidence="12">
    <location>
        <position position="42"/>
    </location>
    <ligand>
        <name>L-glutamate</name>
        <dbReference type="ChEBI" id="CHEBI:29985"/>
    </ligand>
</feature>
<dbReference type="AlphaFoldDB" id="A0A6G5QPT0"/>
<dbReference type="SUPFAM" id="SSF53383">
    <property type="entry name" value="PLP-dependent transferases"/>
    <property type="match status" value="1"/>
</dbReference>
<dbReference type="NCBIfam" id="TIGR01364">
    <property type="entry name" value="serC_1"/>
    <property type="match status" value="1"/>
</dbReference>
<dbReference type="Gene3D" id="3.40.640.10">
    <property type="entry name" value="Type I PLP-dependent aspartate aminotransferase-like (Major domain)"/>
    <property type="match status" value="1"/>
</dbReference>
<proteinExistence type="inferred from homology"/>
<dbReference type="PROSITE" id="PS00595">
    <property type="entry name" value="AA_TRANSFER_CLASS_5"/>
    <property type="match status" value="1"/>
</dbReference>
<dbReference type="EMBL" id="CP012543">
    <property type="protein sequence ID" value="QCD47670.1"/>
    <property type="molecule type" value="Genomic_DNA"/>
</dbReference>
<dbReference type="RefSeq" id="WP_002943762.1">
    <property type="nucleotide sequence ID" value="NZ_CP012543.1"/>
</dbReference>
<keyword evidence="7 12" id="KW-0663">Pyridoxal phosphate</keyword>
<keyword evidence="5 12" id="KW-0028">Amino-acid biosynthesis</keyword>
<reference evidence="15 16" key="1">
    <citation type="submission" date="2016-07" db="EMBL/GenBank/DDBJ databases">
        <title>Comparative genomics of the Campylobacter concisus group.</title>
        <authorList>
            <person name="Miller W.G."/>
            <person name="Yee E."/>
            <person name="Chapman M.H."/>
            <person name="Huynh S."/>
            <person name="Bono J.L."/>
            <person name="On S.L.W."/>
            <person name="StLeger J."/>
            <person name="Foster G."/>
            <person name="Parker C.T."/>
        </authorList>
    </citation>
    <scope>NUCLEOTIDE SEQUENCE [LARGE SCALE GENOMIC DNA]</scope>
    <source>
        <strain evidence="15 16">ATCC 33238</strain>
    </source>
</reference>
<evidence type="ECO:0000256" key="1">
    <source>
        <dbReference type="ARBA" id="ARBA00004915"/>
    </source>
</evidence>
<feature type="binding site" evidence="12">
    <location>
        <position position="191"/>
    </location>
    <ligand>
        <name>pyridoxal 5'-phosphate</name>
        <dbReference type="ChEBI" id="CHEBI:597326"/>
    </ligand>
</feature>
<comment type="pathway">
    <text evidence="2 12 13">Amino-acid biosynthesis; L-serine biosynthesis; L-serine from 3-phospho-D-glycerate: step 2/3.</text>
</comment>
<keyword evidence="8 12" id="KW-0664">Pyridoxine biosynthesis</keyword>
<evidence type="ECO:0000256" key="13">
    <source>
        <dbReference type="RuleBase" id="RU004505"/>
    </source>
</evidence>
<protein>
    <recommendedName>
        <fullName evidence="12">Phosphoserine aminotransferase</fullName>
        <ecNumber evidence="12">2.6.1.52</ecNumber>
    </recommendedName>
    <alternativeName>
        <fullName evidence="12">Phosphohydroxythreonine aminotransferase</fullName>
        <shortName evidence="12">PSAT</shortName>
    </alternativeName>
</protein>
<comment type="pathway">
    <text evidence="1 12">Cofactor biosynthesis; pyridoxine 5'-phosphate biosynthesis; pyridoxine 5'-phosphate from D-erythrose 4-phosphate: step 3/5.</text>
</comment>
<dbReference type="UniPathway" id="UPA00135">
    <property type="reaction ID" value="UER00197"/>
</dbReference>
<dbReference type="NCBIfam" id="NF003764">
    <property type="entry name" value="PRK05355.1"/>
    <property type="match status" value="1"/>
</dbReference>
<dbReference type="PIRSF" id="PIRSF000525">
    <property type="entry name" value="SerC"/>
    <property type="match status" value="1"/>
</dbReference>
<dbReference type="InterPro" id="IPR022278">
    <property type="entry name" value="Pser_aminoTfrase"/>
</dbReference>
<comment type="caution">
    <text evidence="12">Lacks conserved residue(s) required for the propagation of feature annotation.</text>
</comment>
<comment type="catalytic activity">
    <reaction evidence="10 12">
        <text>4-(phosphooxy)-L-threonine + 2-oxoglutarate = (R)-3-hydroxy-2-oxo-4-phosphooxybutanoate + L-glutamate</text>
        <dbReference type="Rhea" id="RHEA:16573"/>
        <dbReference type="ChEBI" id="CHEBI:16810"/>
        <dbReference type="ChEBI" id="CHEBI:29985"/>
        <dbReference type="ChEBI" id="CHEBI:58452"/>
        <dbReference type="ChEBI" id="CHEBI:58538"/>
        <dbReference type="EC" id="2.6.1.52"/>
    </reaction>
</comment>
<comment type="similarity">
    <text evidence="3 12">Belongs to the class-V pyridoxal-phosphate-dependent aminotransferase family. SerC subfamily.</text>
</comment>
<evidence type="ECO:0000256" key="6">
    <source>
        <dbReference type="ARBA" id="ARBA00022679"/>
    </source>
</evidence>
<comment type="function">
    <text evidence="12">Catalyzes the reversible conversion of 3-phosphohydroxypyruvate to phosphoserine and of 3-hydroxy-2-oxo-4-phosphonooxybutanoate to phosphohydroxythreonine.</text>
</comment>
<comment type="catalytic activity">
    <reaction evidence="11 12 13">
        <text>O-phospho-L-serine + 2-oxoglutarate = 3-phosphooxypyruvate + L-glutamate</text>
        <dbReference type="Rhea" id="RHEA:14329"/>
        <dbReference type="ChEBI" id="CHEBI:16810"/>
        <dbReference type="ChEBI" id="CHEBI:18110"/>
        <dbReference type="ChEBI" id="CHEBI:29985"/>
        <dbReference type="ChEBI" id="CHEBI:57524"/>
        <dbReference type="EC" id="2.6.1.52"/>
    </reaction>
</comment>
<evidence type="ECO:0000256" key="12">
    <source>
        <dbReference type="HAMAP-Rule" id="MF_00160"/>
    </source>
</evidence>
<name>A0A6G5QPT0_CAMRE</name>
<dbReference type="UniPathway" id="UPA00244">
    <property type="reaction ID" value="UER00311"/>
</dbReference>
<feature type="binding site" evidence="12">
    <location>
        <begin position="234"/>
        <end position="235"/>
    </location>
    <ligand>
        <name>pyridoxal 5'-phosphate</name>
        <dbReference type="ChEBI" id="CHEBI:597326"/>
    </ligand>
</feature>
<dbReference type="FunFam" id="3.40.640.10:FF:000010">
    <property type="entry name" value="Phosphoserine aminotransferase"/>
    <property type="match status" value="1"/>
</dbReference>
<dbReference type="Gene3D" id="3.90.1150.10">
    <property type="entry name" value="Aspartate Aminotransferase, domain 1"/>
    <property type="match status" value="1"/>
</dbReference>
<dbReference type="GO" id="GO:0006564">
    <property type="term" value="P:L-serine biosynthetic process"/>
    <property type="evidence" value="ECO:0007669"/>
    <property type="project" value="UniProtKB-UniRule"/>
</dbReference>
<dbReference type="GO" id="GO:0008615">
    <property type="term" value="P:pyridoxine biosynthetic process"/>
    <property type="evidence" value="ECO:0007669"/>
    <property type="project" value="UniProtKB-UniRule"/>
</dbReference>
<keyword evidence="4 12" id="KW-0032">Aminotransferase</keyword>
<evidence type="ECO:0000256" key="10">
    <source>
        <dbReference type="ARBA" id="ARBA00047630"/>
    </source>
</evidence>
<keyword evidence="9 12" id="KW-0718">Serine biosynthesis</keyword>
<feature type="domain" description="Aminotransferase class V" evidence="14">
    <location>
        <begin position="6"/>
        <end position="346"/>
    </location>
</feature>
<dbReference type="KEGG" id="crx:CRECT_2067"/>
<organism evidence="15 16">
    <name type="scientific">Campylobacter rectus</name>
    <name type="common">Wolinella recta</name>
    <dbReference type="NCBI Taxonomy" id="203"/>
    <lineage>
        <taxon>Bacteria</taxon>
        <taxon>Pseudomonadati</taxon>
        <taxon>Campylobacterota</taxon>
        <taxon>Epsilonproteobacteria</taxon>
        <taxon>Campylobacterales</taxon>
        <taxon>Campylobacteraceae</taxon>
        <taxon>Campylobacter</taxon>
    </lineage>
</organism>
<evidence type="ECO:0000313" key="15">
    <source>
        <dbReference type="EMBL" id="QCD47670.1"/>
    </source>
</evidence>
<feature type="binding site" evidence="12">
    <location>
        <position position="149"/>
    </location>
    <ligand>
        <name>pyridoxal 5'-phosphate</name>
        <dbReference type="ChEBI" id="CHEBI:597326"/>
    </ligand>
</feature>
<dbReference type="GO" id="GO:0030170">
    <property type="term" value="F:pyridoxal phosphate binding"/>
    <property type="evidence" value="ECO:0007669"/>
    <property type="project" value="UniProtKB-UniRule"/>
</dbReference>
<evidence type="ECO:0000256" key="3">
    <source>
        <dbReference type="ARBA" id="ARBA00006904"/>
    </source>
</evidence>
<evidence type="ECO:0000256" key="2">
    <source>
        <dbReference type="ARBA" id="ARBA00005099"/>
    </source>
</evidence>
<dbReference type="PANTHER" id="PTHR43247:SF1">
    <property type="entry name" value="PHOSPHOSERINE AMINOTRANSFERASE"/>
    <property type="match status" value="1"/>
</dbReference>
<feature type="binding site" evidence="12">
    <location>
        <position position="101"/>
    </location>
    <ligand>
        <name>pyridoxal 5'-phosphate</name>
        <dbReference type="ChEBI" id="CHEBI:597326"/>
    </ligand>
</feature>
<dbReference type="Pfam" id="PF00266">
    <property type="entry name" value="Aminotran_5"/>
    <property type="match status" value="1"/>
</dbReference>
<evidence type="ECO:0000313" key="16">
    <source>
        <dbReference type="Proteomes" id="UP000502377"/>
    </source>
</evidence>
<dbReference type="EC" id="2.6.1.52" evidence="12"/>
<comment type="subcellular location">
    <subcellularLocation>
        <location evidence="12">Cytoplasm</location>
    </subcellularLocation>
</comment>
<dbReference type="FunFam" id="3.90.1150.10:FF:000006">
    <property type="entry name" value="Phosphoserine aminotransferase"/>
    <property type="match status" value="1"/>
</dbReference>
<gene>
    <name evidence="12 15" type="primary">serC</name>
    <name evidence="15" type="ORF">CRECT_2067</name>
</gene>
<dbReference type="InterPro" id="IPR015421">
    <property type="entry name" value="PyrdxlP-dep_Trfase_major"/>
</dbReference>
<evidence type="ECO:0000256" key="5">
    <source>
        <dbReference type="ARBA" id="ARBA00022605"/>
    </source>
</evidence>
<comment type="subunit">
    <text evidence="12">Homodimer.</text>
</comment>
<dbReference type="HAMAP" id="MF_00160">
    <property type="entry name" value="SerC_aminotrans_5"/>
    <property type="match status" value="1"/>
</dbReference>
<dbReference type="Proteomes" id="UP000502377">
    <property type="component" value="Chromosome"/>
</dbReference>
<feature type="binding site" evidence="12">
    <location>
        <position position="168"/>
    </location>
    <ligand>
        <name>pyridoxal 5'-phosphate</name>
        <dbReference type="ChEBI" id="CHEBI:597326"/>
    </ligand>
</feature>
<dbReference type="InterPro" id="IPR000192">
    <property type="entry name" value="Aminotrans_V_dom"/>
</dbReference>
<evidence type="ECO:0000256" key="7">
    <source>
        <dbReference type="ARBA" id="ARBA00022898"/>
    </source>
</evidence>
<evidence type="ECO:0000259" key="14">
    <source>
        <dbReference type="Pfam" id="PF00266"/>
    </source>
</evidence>
<dbReference type="InterPro" id="IPR015424">
    <property type="entry name" value="PyrdxlP-dep_Trfase"/>
</dbReference>
<dbReference type="GO" id="GO:0005737">
    <property type="term" value="C:cytoplasm"/>
    <property type="evidence" value="ECO:0007669"/>
    <property type="project" value="UniProtKB-SubCell"/>
</dbReference>
<sequence length="358" mass="39119">MNRKLNFSAGPSALPLSVLERAQNELTDYQGKGFSIMEISHRSKIYEEVHYGAMAKARELYGIGEEFDVLFLQGGAHLQFAMIPLNLAAKGVAQYADTGVWTSKAIKEAANVGVSYEVVASSKETSYDRIPEVKFSDDAAYGYVCTNNTIYGTQYRELPRSKAPLVVDASSDFFSRPIDFTDVGLLYGGAQKNAGPSGVTVVIIRKDLLERACMERTPTMLRYDTHANAASLYNTPPTFGIYLLNLTLGWVQEQGGLAGVDRINEQKAALLYGAIDGSGGFYKGHAQKDSRSLMNVSFTIANRELEAAFISESESAGMLGLKGHRHVGGIRASIYNAVSIENVRTLAEFMKEFARKNG</sequence>
<dbReference type="PANTHER" id="PTHR43247">
    <property type="entry name" value="PHOSPHOSERINE AMINOTRANSFERASE"/>
    <property type="match status" value="1"/>
</dbReference>